<evidence type="ECO:0000313" key="3">
    <source>
        <dbReference type="Proteomes" id="UP000699462"/>
    </source>
</evidence>
<organism evidence="2 3">
    <name type="scientific">Paragonimus westermani</name>
    <dbReference type="NCBI Taxonomy" id="34504"/>
    <lineage>
        <taxon>Eukaryota</taxon>
        <taxon>Metazoa</taxon>
        <taxon>Spiralia</taxon>
        <taxon>Lophotrochozoa</taxon>
        <taxon>Platyhelminthes</taxon>
        <taxon>Trematoda</taxon>
        <taxon>Digenea</taxon>
        <taxon>Plagiorchiida</taxon>
        <taxon>Troglotremata</taxon>
        <taxon>Troglotrematidae</taxon>
        <taxon>Paragonimus</taxon>
    </lineage>
</organism>
<proteinExistence type="predicted"/>
<protein>
    <submittedName>
        <fullName evidence="2">Uncharacterized protein</fullName>
    </submittedName>
</protein>
<sequence>MVEYDCRFTDRQLTLSLGHGIRSDDNAPNLTRDKSCINEHILVPRSRIFEALRAWMRSSGLCYVESCWITRTFVAQTQISRQRTINSARNLDPDRNPDFIPKGMLKTKAS</sequence>
<keyword evidence="3" id="KW-1185">Reference proteome</keyword>
<gene>
    <name evidence="2" type="ORF">P879_00024</name>
</gene>
<reference evidence="2 3" key="1">
    <citation type="submission" date="2019-07" db="EMBL/GenBank/DDBJ databases">
        <title>Annotation for the trematode Paragonimus westermani.</title>
        <authorList>
            <person name="Choi Y.-J."/>
        </authorList>
    </citation>
    <scope>NUCLEOTIDE SEQUENCE [LARGE SCALE GENOMIC DNA]</scope>
    <source>
        <strain evidence="2">180907_Pwestermani</strain>
    </source>
</reference>
<name>A0A8T0DXX5_9TREM</name>
<dbReference type="EMBL" id="JTDF01000129">
    <property type="protein sequence ID" value="KAF8572216.1"/>
    <property type="molecule type" value="Genomic_DNA"/>
</dbReference>
<evidence type="ECO:0000256" key="1">
    <source>
        <dbReference type="SAM" id="MobiDB-lite"/>
    </source>
</evidence>
<evidence type="ECO:0000313" key="2">
    <source>
        <dbReference type="EMBL" id="KAF8572216.1"/>
    </source>
</evidence>
<dbReference type="AlphaFoldDB" id="A0A8T0DXX5"/>
<comment type="caution">
    <text evidence="2">The sequence shown here is derived from an EMBL/GenBank/DDBJ whole genome shotgun (WGS) entry which is preliminary data.</text>
</comment>
<accession>A0A8T0DXX5</accession>
<dbReference type="Proteomes" id="UP000699462">
    <property type="component" value="Unassembled WGS sequence"/>
</dbReference>
<feature type="region of interest" description="Disordered" evidence="1">
    <location>
        <begin position="87"/>
        <end position="110"/>
    </location>
</feature>